<dbReference type="PANTHER" id="PTHR31140:SF145">
    <property type="entry name" value="TF-B3 DOMAIN-CONTAINING PROTEIN"/>
    <property type="match status" value="1"/>
</dbReference>
<dbReference type="InterPro" id="IPR015300">
    <property type="entry name" value="DNA-bd_pseudobarrel_sf"/>
</dbReference>
<evidence type="ECO:0000259" key="6">
    <source>
        <dbReference type="SMART" id="SM01019"/>
    </source>
</evidence>
<reference evidence="7" key="1">
    <citation type="submission" date="2018-10" db="EMBL/GenBank/DDBJ databases">
        <title>Population genomic analysis revealed the cold adaptation of white poplar.</title>
        <authorList>
            <person name="Liu Y.-J."/>
        </authorList>
    </citation>
    <scope>NUCLEOTIDE SEQUENCE [LARGE SCALE GENOMIC DNA]</scope>
    <source>
        <strain evidence="7">PAL-ZL1</strain>
    </source>
</reference>
<dbReference type="CDD" id="cd10017">
    <property type="entry name" value="B3_DNA"/>
    <property type="match status" value="1"/>
</dbReference>
<name>A0A4U5MWF0_POPAL</name>
<proteinExistence type="predicted"/>
<protein>
    <recommendedName>
        <fullName evidence="6">TF-B3 domain-containing protein</fullName>
    </recommendedName>
</protein>
<evidence type="ECO:0000313" key="7">
    <source>
        <dbReference type="EMBL" id="TKR74231.1"/>
    </source>
</evidence>
<keyword evidence="3" id="KW-0238">DNA-binding</keyword>
<feature type="domain" description="TF-B3" evidence="6">
    <location>
        <begin position="28"/>
        <end position="134"/>
    </location>
</feature>
<organism evidence="7">
    <name type="scientific">Populus alba</name>
    <name type="common">White poplar</name>
    <dbReference type="NCBI Taxonomy" id="43335"/>
    <lineage>
        <taxon>Eukaryota</taxon>
        <taxon>Viridiplantae</taxon>
        <taxon>Streptophyta</taxon>
        <taxon>Embryophyta</taxon>
        <taxon>Tracheophyta</taxon>
        <taxon>Spermatophyta</taxon>
        <taxon>Magnoliopsida</taxon>
        <taxon>eudicotyledons</taxon>
        <taxon>Gunneridae</taxon>
        <taxon>Pentapetalae</taxon>
        <taxon>rosids</taxon>
        <taxon>fabids</taxon>
        <taxon>Malpighiales</taxon>
        <taxon>Salicaceae</taxon>
        <taxon>Saliceae</taxon>
        <taxon>Populus</taxon>
    </lineage>
</organism>
<dbReference type="InterPro" id="IPR003340">
    <property type="entry name" value="B3_DNA-bd"/>
</dbReference>
<dbReference type="AlphaFoldDB" id="A0A4U5MWF0"/>
<comment type="subcellular location">
    <subcellularLocation>
        <location evidence="1">Nucleus</location>
    </subcellularLocation>
</comment>
<gene>
    <name evidence="7" type="ORF">D5086_0000298340</name>
</gene>
<evidence type="ECO:0000256" key="1">
    <source>
        <dbReference type="ARBA" id="ARBA00004123"/>
    </source>
</evidence>
<keyword evidence="4" id="KW-0804">Transcription</keyword>
<dbReference type="EMBL" id="RCHU01001174">
    <property type="protein sequence ID" value="TKR74231.1"/>
    <property type="molecule type" value="Genomic_DNA"/>
</dbReference>
<keyword evidence="2" id="KW-0805">Transcription regulation</keyword>
<evidence type="ECO:0000256" key="2">
    <source>
        <dbReference type="ARBA" id="ARBA00023015"/>
    </source>
</evidence>
<evidence type="ECO:0000256" key="3">
    <source>
        <dbReference type="ARBA" id="ARBA00023125"/>
    </source>
</evidence>
<dbReference type="GO" id="GO:0003677">
    <property type="term" value="F:DNA binding"/>
    <property type="evidence" value="ECO:0007669"/>
    <property type="project" value="UniProtKB-KW"/>
</dbReference>
<evidence type="ECO:0000256" key="5">
    <source>
        <dbReference type="ARBA" id="ARBA00023242"/>
    </source>
</evidence>
<dbReference type="Pfam" id="PF02362">
    <property type="entry name" value="B3"/>
    <property type="match status" value="1"/>
</dbReference>
<dbReference type="PANTHER" id="PTHR31140">
    <property type="entry name" value="B3 DOMAIN-CONTAINING TRANSCRIPTION FACTOR ABI3"/>
    <property type="match status" value="1"/>
</dbReference>
<comment type="caution">
    <text evidence="7">The sequence shown here is derived from an EMBL/GenBank/DDBJ whole genome shotgun (WGS) entry which is preliminary data.</text>
</comment>
<dbReference type="GO" id="GO:0003700">
    <property type="term" value="F:DNA-binding transcription factor activity"/>
    <property type="evidence" value="ECO:0007669"/>
    <property type="project" value="InterPro"/>
</dbReference>
<dbReference type="GO" id="GO:0005634">
    <property type="term" value="C:nucleus"/>
    <property type="evidence" value="ECO:0007669"/>
    <property type="project" value="UniProtKB-SubCell"/>
</dbReference>
<dbReference type="SUPFAM" id="SSF101936">
    <property type="entry name" value="DNA-binding pseudobarrel domain"/>
    <property type="match status" value="1"/>
</dbReference>
<dbReference type="Gene3D" id="2.40.330.10">
    <property type="entry name" value="DNA-binding pseudobarrel domain"/>
    <property type="match status" value="1"/>
</dbReference>
<dbReference type="InterPro" id="IPR044800">
    <property type="entry name" value="LEC2-like"/>
</dbReference>
<keyword evidence="5" id="KW-0539">Nucleus</keyword>
<accession>A0A4U5MWF0</accession>
<evidence type="ECO:0000256" key="4">
    <source>
        <dbReference type="ARBA" id="ARBA00023163"/>
    </source>
</evidence>
<dbReference type="SMART" id="SM01019">
    <property type="entry name" value="B3"/>
    <property type="match status" value="1"/>
</dbReference>
<sequence length="151" mass="17003">METKNPSRLNLLLKIAPEMASRSEILVFSKELTKTDVRKRMSIPTKKLPHLPQFQAGACHAVVLEVEDERGQVWNMRCSIRKQKYLKPVISSSWVAFARSKNLGIGDKIFFYRELNDEDGPSGVKYKIKVQKATKVFGAIVGYGSPVHAAI</sequence>